<dbReference type="RefSeq" id="WP_225950813.1">
    <property type="nucleotide sequence ID" value="NZ_JADBEJ010000008.1"/>
</dbReference>
<proteinExistence type="predicted"/>
<protein>
    <submittedName>
        <fullName evidence="1">Uncharacterized protein</fullName>
    </submittedName>
</protein>
<gene>
    <name evidence="1" type="ORF">H4W30_008233</name>
</gene>
<dbReference type="EMBL" id="JADBEJ010000008">
    <property type="protein sequence ID" value="MBE1581152.1"/>
    <property type="molecule type" value="Genomic_DNA"/>
</dbReference>
<evidence type="ECO:0000313" key="1">
    <source>
        <dbReference type="EMBL" id="MBE1581152.1"/>
    </source>
</evidence>
<evidence type="ECO:0000313" key="2">
    <source>
        <dbReference type="Proteomes" id="UP000656548"/>
    </source>
</evidence>
<organism evidence="1 2">
    <name type="scientific">Amycolatopsis roodepoortensis</name>
    <dbReference type="NCBI Taxonomy" id="700274"/>
    <lineage>
        <taxon>Bacteria</taxon>
        <taxon>Bacillati</taxon>
        <taxon>Actinomycetota</taxon>
        <taxon>Actinomycetes</taxon>
        <taxon>Pseudonocardiales</taxon>
        <taxon>Pseudonocardiaceae</taxon>
        <taxon>Amycolatopsis</taxon>
    </lineage>
</organism>
<sequence>MEFSLPKPDIPVPKEVRDSVIQEIYRQVEEVDWEDLSDRDKSAHYARWVADAKIGDVLADYYTADGMRVWLKDTPLKEYARAVEDFGPFAKYTQKRLTPPTEFVPPILGARWRMVPGSIREKPMHCVFTDGSEERYVCWGKPRSFSILLWAAVNNAVTTHTRPLIVVFLRAGKPIDEDQKVFHEKIASHCSLDMTYVHRHLEVKP</sequence>
<reference evidence="1 2" key="1">
    <citation type="submission" date="2020-10" db="EMBL/GenBank/DDBJ databases">
        <title>Sequencing the genomes of 1000 actinobacteria strains.</title>
        <authorList>
            <person name="Klenk H.-P."/>
        </authorList>
    </citation>
    <scope>NUCLEOTIDE SEQUENCE [LARGE SCALE GENOMIC DNA]</scope>
    <source>
        <strain evidence="1 2">DSM 46661</strain>
    </source>
</reference>
<keyword evidence="2" id="KW-1185">Reference proteome</keyword>
<name>A0ABR9LKN5_9PSEU</name>
<comment type="caution">
    <text evidence="1">The sequence shown here is derived from an EMBL/GenBank/DDBJ whole genome shotgun (WGS) entry which is preliminary data.</text>
</comment>
<dbReference type="Proteomes" id="UP000656548">
    <property type="component" value="Unassembled WGS sequence"/>
</dbReference>
<accession>A0ABR9LKN5</accession>